<dbReference type="RefSeq" id="WP_055267760.1">
    <property type="nucleotide sequence ID" value="NZ_CABIXQ010000024.1"/>
</dbReference>
<feature type="transmembrane region" description="Helical" evidence="5">
    <location>
        <begin position="12"/>
        <end position="31"/>
    </location>
</feature>
<dbReference type="Gene3D" id="3.30.1240.10">
    <property type="match status" value="1"/>
</dbReference>
<dbReference type="AlphaFoldDB" id="A0A174K990"/>
<reference evidence="7 8" key="1">
    <citation type="submission" date="2015-09" db="EMBL/GenBank/DDBJ databases">
        <authorList>
            <consortium name="Pathogen Informatics"/>
        </authorList>
    </citation>
    <scope>NUCLEOTIDE SEQUENCE [LARGE SCALE GENOMIC DNA]</scope>
    <source>
        <strain evidence="7 8">2789STDY5834856</strain>
    </source>
</reference>
<dbReference type="InterPro" id="IPR036412">
    <property type="entry name" value="HAD-like_sf"/>
</dbReference>
<name>A0A174K990_9CLOT</name>
<dbReference type="GO" id="GO:0016787">
    <property type="term" value="F:hydrolase activity"/>
    <property type="evidence" value="ECO:0007669"/>
    <property type="project" value="UniProtKB-KW"/>
</dbReference>
<accession>A0A174K990</accession>
<feature type="transmembrane region" description="Helical" evidence="5">
    <location>
        <begin position="65"/>
        <end position="85"/>
    </location>
</feature>
<dbReference type="Proteomes" id="UP000095594">
    <property type="component" value="Unassembled WGS sequence"/>
</dbReference>
<protein>
    <submittedName>
        <fullName evidence="7">HAD-superfamily cof-like hydrolase</fullName>
    </submittedName>
</protein>
<proteinExistence type="predicted"/>
<keyword evidence="2 5" id="KW-0812">Transmembrane</keyword>
<dbReference type="Pfam" id="PF13515">
    <property type="entry name" value="FUSC_2"/>
    <property type="match status" value="1"/>
</dbReference>
<dbReference type="InterPro" id="IPR049453">
    <property type="entry name" value="Memb_transporter_dom"/>
</dbReference>
<dbReference type="Gene3D" id="3.40.50.1000">
    <property type="entry name" value="HAD superfamily/HAD-like"/>
    <property type="match status" value="1"/>
</dbReference>
<feature type="domain" description="Integral membrane bound transporter" evidence="6">
    <location>
        <begin position="26"/>
        <end position="158"/>
    </location>
</feature>
<feature type="transmembrane region" description="Helical" evidence="5">
    <location>
        <begin position="138"/>
        <end position="158"/>
    </location>
</feature>
<keyword evidence="7" id="KW-0378">Hydrolase</keyword>
<dbReference type="OrthoDB" id="1653617at2"/>
<evidence type="ECO:0000259" key="6">
    <source>
        <dbReference type="Pfam" id="PF13515"/>
    </source>
</evidence>
<keyword evidence="4 5" id="KW-0472">Membrane</keyword>
<evidence type="ECO:0000256" key="2">
    <source>
        <dbReference type="ARBA" id="ARBA00022692"/>
    </source>
</evidence>
<organism evidence="7 8">
    <name type="scientific">Clostridium disporicum</name>
    <dbReference type="NCBI Taxonomy" id="84024"/>
    <lineage>
        <taxon>Bacteria</taxon>
        <taxon>Bacillati</taxon>
        <taxon>Bacillota</taxon>
        <taxon>Clostridia</taxon>
        <taxon>Eubacteriales</taxon>
        <taxon>Clostridiaceae</taxon>
        <taxon>Clostridium</taxon>
    </lineage>
</organism>
<evidence type="ECO:0000256" key="4">
    <source>
        <dbReference type="ARBA" id="ARBA00023136"/>
    </source>
</evidence>
<dbReference type="EMBL" id="CYZX01000024">
    <property type="protein sequence ID" value="CUP05829.1"/>
    <property type="molecule type" value="Genomic_DNA"/>
</dbReference>
<feature type="transmembrane region" description="Helical" evidence="5">
    <location>
        <begin position="116"/>
        <end position="132"/>
    </location>
</feature>
<evidence type="ECO:0000256" key="5">
    <source>
        <dbReference type="SAM" id="Phobius"/>
    </source>
</evidence>
<evidence type="ECO:0000313" key="7">
    <source>
        <dbReference type="EMBL" id="CUP05829.1"/>
    </source>
</evidence>
<evidence type="ECO:0000313" key="8">
    <source>
        <dbReference type="Proteomes" id="UP000095594"/>
    </source>
</evidence>
<dbReference type="Pfam" id="PF08282">
    <property type="entry name" value="Hydrolase_3"/>
    <property type="match status" value="1"/>
</dbReference>
<feature type="transmembrane region" description="Helical" evidence="5">
    <location>
        <begin position="91"/>
        <end position="109"/>
    </location>
</feature>
<dbReference type="GO" id="GO:0016020">
    <property type="term" value="C:membrane"/>
    <property type="evidence" value="ECO:0007669"/>
    <property type="project" value="UniProtKB-SubCell"/>
</dbReference>
<evidence type="ECO:0000256" key="3">
    <source>
        <dbReference type="ARBA" id="ARBA00022989"/>
    </source>
</evidence>
<dbReference type="SUPFAM" id="SSF56784">
    <property type="entry name" value="HAD-like"/>
    <property type="match status" value="1"/>
</dbReference>
<keyword evidence="3 5" id="KW-1133">Transmembrane helix</keyword>
<sequence>MNKRKIALPPIGMRIIKSSIGVLLGFIIYFLRGKQGTPFYTALSVLWCMQPYSSNAKANAIQRTIGTFIGAAYGLIMILVELYVIPFDNELFRYITISLLIIPIIYTTVIFNKKNASYFSCVVFLSIVVNHLKDKNPYLFVFNRMMDTMIGIGLALIINTFELPRKRRNDLLFVAELDKVLLNMKETLTSYSKIELNKMLDDGVKLTIATMKTPGALVTSLQDIRLNLPVIAMDGAILFDMKENKYLKVYEMTHEETKKLVDLIQARNMHCFINTVVEDSVMIYYGDFKNPVESDIYNNLRSSPYRNYIKEELPDRYGAVYLMLIDETEKIESLYEELERLGYTKEFKVLKYDSDDYPGYTYIKIYNKKAIKENMIKYVQSLTDAKSTLVFEKDNEVFQNYISKNDPNEVVKKLRKIYRPYFWHKY</sequence>
<comment type="subcellular location">
    <subcellularLocation>
        <location evidence="1">Membrane</location>
        <topology evidence="1">Multi-pass membrane protein</topology>
    </subcellularLocation>
</comment>
<dbReference type="InterPro" id="IPR023214">
    <property type="entry name" value="HAD_sf"/>
</dbReference>
<gene>
    <name evidence="7" type="ORF">ERS852471_02904</name>
</gene>
<evidence type="ECO:0000256" key="1">
    <source>
        <dbReference type="ARBA" id="ARBA00004141"/>
    </source>
</evidence>